<dbReference type="Gramene" id="EOY16318">
    <property type="protein sequence ID" value="EOY16318"/>
    <property type="gene ID" value="TCM_035139"/>
</dbReference>
<accession>A0A061FHD5</accession>
<dbReference type="Proteomes" id="UP000026915">
    <property type="component" value="Chromosome 8"/>
</dbReference>
<evidence type="ECO:0000313" key="2">
    <source>
        <dbReference type="Proteomes" id="UP000026915"/>
    </source>
</evidence>
<evidence type="ECO:0000313" key="1">
    <source>
        <dbReference type="EMBL" id="EOY16318.1"/>
    </source>
</evidence>
<organism evidence="1 2">
    <name type="scientific">Theobroma cacao</name>
    <name type="common">Cacao</name>
    <name type="synonym">Cocoa</name>
    <dbReference type="NCBI Taxonomy" id="3641"/>
    <lineage>
        <taxon>Eukaryota</taxon>
        <taxon>Viridiplantae</taxon>
        <taxon>Streptophyta</taxon>
        <taxon>Embryophyta</taxon>
        <taxon>Tracheophyta</taxon>
        <taxon>Spermatophyta</taxon>
        <taxon>Magnoliopsida</taxon>
        <taxon>eudicotyledons</taxon>
        <taxon>Gunneridae</taxon>
        <taxon>Pentapetalae</taxon>
        <taxon>rosids</taxon>
        <taxon>malvids</taxon>
        <taxon>Malvales</taxon>
        <taxon>Malvaceae</taxon>
        <taxon>Byttnerioideae</taxon>
        <taxon>Theobroma</taxon>
    </lineage>
</organism>
<dbReference type="EMBL" id="CM001886">
    <property type="protein sequence ID" value="EOY16318.1"/>
    <property type="molecule type" value="Genomic_DNA"/>
</dbReference>
<protein>
    <submittedName>
        <fullName evidence="1">Uncharacterized protein</fullName>
    </submittedName>
</protein>
<gene>
    <name evidence="1" type="ORF">TCM_035139</name>
</gene>
<dbReference type="HOGENOM" id="CLU_1443422_0_0_1"/>
<keyword evidence="2" id="KW-1185">Reference proteome</keyword>
<name>A0A061FHD5_THECC</name>
<proteinExistence type="predicted"/>
<dbReference type="AlphaFoldDB" id="A0A061FHD5"/>
<reference evidence="1 2" key="1">
    <citation type="journal article" date="2013" name="Genome Biol.">
        <title>The genome sequence of the most widely cultivated cacao type and its use to identify candidate genes regulating pod color.</title>
        <authorList>
            <person name="Motamayor J.C."/>
            <person name="Mockaitis K."/>
            <person name="Schmutz J."/>
            <person name="Haiminen N."/>
            <person name="Iii D.L."/>
            <person name="Cornejo O."/>
            <person name="Findley S.D."/>
            <person name="Zheng P."/>
            <person name="Utro F."/>
            <person name="Royaert S."/>
            <person name="Saski C."/>
            <person name="Jenkins J."/>
            <person name="Podicheti R."/>
            <person name="Zhao M."/>
            <person name="Scheffler B.E."/>
            <person name="Stack J.C."/>
            <person name="Feltus F.A."/>
            <person name="Mustiga G.M."/>
            <person name="Amores F."/>
            <person name="Phillips W."/>
            <person name="Marelli J.P."/>
            <person name="May G.D."/>
            <person name="Shapiro H."/>
            <person name="Ma J."/>
            <person name="Bustamante C.D."/>
            <person name="Schnell R.J."/>
            <person name="Main D."/>
            <person name="Gilbert D."/>
            <person name="Parida L."/>
            <person name="Kuhn D.N."/>
        </authorList>
    </citation>
    <scope>NUCLEOTIDE SEQUENCE [LARGE SCALE GENOMIC DNA]</scope>
    <source>
        <strain evidence="2">cv. Matina 1-6</strain>
    </source>
</reference>
<dbReference type="InParanoid" id="A0A061FHD5"/>
<sequence length="188" mass="20637">MDELITSLQFDSTTPNRTDRMCRERFEPRARAQSAYVSLSVGAEPNELIDTGCSKPDKKGVLACLSAEMSQLLNKPLPPISDPQTTYQKMVRSSLTAINSIILYPVFTKGLKIGILPICHVQSKFLATPLFKTARDIDVILLEAKFQHVPEMGGDLSQQRANPTLQAAAAVAEIFIRLGSNIFNTCPA</sequence>